<keyword evidence="2" id="KW-1133">Transmembrane helix</keyword>
<dbReference type="VEuPathDB" id="CryptoDB:Cvel_22151"/>
<dbReference type="AlphaFoldDB" id="A0A0G4GJ96"/>
<reference evidence="3" key="1">
    <citation type="submission" date="2014-11" db="EMBL/GenBank/DDBJ databases">
        <authorList>
            <person name="Otto D Thomas"/>
            <person name="Naeem Raeece"/>
        </authorList>
    </citation>
    <scope>NUCLEOTIDE SEQUENCE</scope>
</reference>
<sequence length="134" mass="14972">MDPGTLTLFIITLGAVALLGVCIHQCSKQGKRAKAEKKAEKQEKKEIKKIIKQNIKEKKRDMHEKPLWEQQVDGRTGAPIWVNRMDGEVSRVPPADPFTIPNPEKFPQYAADMEAGQRQPLVAPPGFAGPPQYT</sequence>
<feature type="region of interest" description="Disordered" evidence="1">
    <location>
        <begin position="115"/>
        <end position="134"/>
    </location>
</feature>
<evidence type="ECO:0000256" key="1">
    <source>
        <dbReference type="SAM" id="MobiDB-lite"/>
    </source>
</evidence>
<evidence type="ECO:0000256" key="2">
    <source>
        <dbReference type="SAM" id="Phobius"/>
    </source>
</evidence>
<name>A0A0G4GJ96_9ALVE</name>
<keyword evidence="2" id="KW-0472">Membrane</keyword>
<feature type="transmembrane region" description="Helical" evidence="2">
    <location>
        <begin position="6"/>
        <end position="24"/>
    </location>
</feature>
<dbReference type="EMBL" id="CDMZ01001269">
    <property type="protein sequence ID" value="CEM29951.1"/>
    <property type="molecule type" value="Genomic_DNA"/>
</dbReference>
<keyword evidence="2" id="KW-0812">Transmembrane</keyword>
<proteinExistence type="predicted"/>
<gene>
    <name evidence="3" type="ORF">Cvel_22151</name>
</gene>
<organism evidence="3">
    <name type="scientific">Chromera velia CCMP2878</name>
    <dbReference type="NCBI Taxonomy" id="1169474"/>
    <lineage>
        <taxon>Eukaryota</taxon>
        <taxon>Sar</taxon>
        <taxon>Alveolata</taxon>
        <taxon>Colpodellida</taxon>
        <taxon>Chromeraceae</taxon>
        <taxon>Chromera</taxon>
    </lineage>
</organism>
<protein>
    <submittedName>
        <fullName evidence="3">Uncharacterized protein</fullName>
    </submittedName>
</protein>
<accession>A0A0G4GJ96</accession>
<evidence type="ECO:0000313" key="3">
    <source>
        <dbReference type="EMBL" id="CEM29951.1"/>
    </source>
</evidence>